<protein>
    <submittedName>
        <fullName evidence="1">Uncharacterized protein</fullName>
    </submittedName>
</protein>
<gene>
    <name evidence="1" type="ORF">DSM19430T_13120</name>
</gene>
<dbReference type="Proteomes" id="UP000503820">
    <property type="component" value="Unassembled WGS sequence"/>
</dbReference>
<organism evidence="1 2">
    <name type="scientific">Desulfovibrio psychrotolerans</name>
    <dbReference type="NCBI Taxonomy" id="415242"/>
    <lineage>
        <taxon>Bacteria</taxon>
        <taxon>Pseudomonadati</taxon>
        <taxon>Thermodesulfobacteriota</taxon>
        <taxon>Desulfovibrionia</taxon>
        <taxon>Desulfovibrionales</taxon>
        <taxon>Desulfovibrionaceae</taxon>
        <taxon>Desulfovibrio</taxon>
    </lineage>
</organism>
<dbReference type="AlphaFoldDB" id="A0A7J0BSI8"/>
<dbReference type="EMBL" id="BLVP01000007">
    <property type="protein sequence ID" value="GFM36628.1"/>
    <property type="molecule type" value="Genomic_DNA"/>
</dbReference>
<comment type="caution">
    <text evidence="1">The sequence shown here is derived from an EMBL/GenBank/DDBJ whole genome shotgun (WGS) entry which is preliminary data.</text>
</comment>
<name>A0A7J0BSI8_9BACT</name>
<proteinExistence type="predicted"/>
<accession>A0A7J0BSI8</accession>
<dbReference type="RefSeq" id="WP_174409296.1">
    <property type="nucleotide sequence ID" value="NZ_BLVP01000007.1"/>
</dbReference>
<evidence type="ECO:0000313" key="1">
    <source>
        <dbReference type="EMBL" id="GFM36628.1"/>
    </source>
</evidence>
<evidence type="ECO:0000313" key="2">
    <source>
        <dbReference type="Proteomes" id="UP000503820"/>
    </source>
</evidence>
<reference evidence="1 2" key="1">
    <citation type="submission" date="2020-05" db="EMBL/GenBank/DDBJ databases">
        <title>Draft genome sequence of Desulfovibrio psychrotolerans JS1T.</title>
        <authorList>
            <person name="Ueno A."/>
            <person name="Tamazawa S."/>
            <person name="Tamamura S."/>
            <person name="Murakami T."/>
            <person name="Kiyama T."/>
            <person name="Inomata H."/>
            <person name="Amano Y."/>
            <person name="Miyakawa K."/>
            <person name="Tamaki H."/>
            <person name="Naganuma T."/>
            <person name="Kaneko K."/>
        </authorList>
    </citation>
    <scope>NUCLEOTIDE SEQUENCE [LARGE SCALE GENOMIC DNA]</scope>
    <source>
        <strain evidence="1 2">JS1</strain>
    </source>
</reference>
<keyword evidence="2" id="KW-1185">Reference proteome</keyword>
<sequence>MSFADTKLTFGAPHTNRLTLMGRVAEPPFARHDATGAAIIVPLNLQAHRPVSACSRGHSATSATDACTWKNDDAPDAVLPVLVRGHAALWCSSNLLAGMVIHVEASIRSLGATPSGACLTYLEAERIHVLQTTPHTFSDLPETPHMPPAEDNHFAPPDHRTFYTTVRTTRDMPLPFPPHAADIWTDHPASMTTN</sequence>